<protein>
    <submittedName>
        <fullName evidence="1">Uncharacterized protein</fullName>
    </submittedName>
</protein>
<dbReference type="Proteomes" id="UP001642487">
    <property type="component" value="Chromosome 1"/>
</dbReference>
<reference evidence="1 2" key="1">
    <citation type="submission" date="2024-03" db="EMBL/GenBank/DDBJ databases">
        <authorList>
            <person name="Gkanogiannis A."/>
            <person name="Becerra Lopez-Lavalle L."/>
        </authorList>
    </citation>
    <scope>NUCLEOTIDE SEQUENCE [LARGE SCALE GENOMIC DNA]</scope>
</reference>
<sequence>MSLIISGDVLNGTTFCCGERSGHPNPILFQLEYQPQTPTTSGGVSFFHEQCGETRPRPPAAQISELHDFCGYASCDA</sequence>
<evidence type="ECO:0000313" key="2">
    <source>
        <dbReference type="Proteomes" id="UP001642487"/>
    </source>
</evidence>
<name>A0ABP0XP28_9ROSI</name>
<evidence type="ECO:0000313" key="1">
    <source>
        <dbReference type="EMBL" id="CAK9309669.1"/>
    </source>
</evidence>
<proteinExistence type="predicted"/>
<organism evidence="1 2">
    <name type="scientific">Citrullus colocynthis</name>
    <name type="common">colocynth</name>
    <dbReference type="NCBI Taxonomy" id="252529"/>
    <lineage>
        <taxon>Eukaryota</taxon>
        <taxon>Viridiplantae</taxon>
        <taxon>Streptophyta</taxon>
        <taxon>Embryophyta</taxon>
        <taxon>Tracheophyta</taxon>
        <taxon>Spermatophyta</taxon>
        <taxon>Magnoliopsida</taxon>
        <taxon>eudicotyledons</taxon>
        <taxon>Gunneridae</taxon>
        <taxon>Pentapetalae</taxon>
        <taxon>rosids</taxon>
        <taxon>fabids</taxon>
        <taxon>Cucurbitales</taxon>
        <taxon>Cucurbitaceae</taxon>
        <taxon>Benincaseae</taxon>
        <taxon>Citrullus</taxon>
    </lineage>
</organism>
<gene>
    <name evidence="1" type="ORF">CITCOLO1_LOCUS1252</name>
</gene>
<accession>A0ABP0XP28</accession>
<dbReference type="EMBL" id="OZ021735">
    <property type="protein sequence ID" value="CAK9309669.1"/>
    <property type="molecule type" value="Genomic_DNA"/>
</dbReference>
<keyword evidence="2" id="KW-1185">Reference proteome</keyword>